<organism evidence="1 2">
    <name type="scientific">Rangifer tarandus platyrhynchus</name>
    <name type="common">Svalbard reindeer</name>
    <dbReference type="NCBI Taxonomy" id="3082113"/>
    <lineage>
        <taxon>Eukaryota</taxon>
        <taxon>Metazoa</taxon>
        <taxon>Chordata</taxon>
        <taxon>Craniata</taxon>
        <taxon>Vertebrata</taxon>
        <taxon>Euteleostomi</taxon>
        <taxon>Mammalia</taxon>
        <taxon>Eutheria</taxon>
        <taxon>Laurasiatheria</taxon>
        <taxon>Artiodactyla</taxon>
        <taxon>Ruminantia</taxon>
        <taxon>Pecora</taxon>
        <taxon>Cervidae</taxon>
        <taxon>Odocoileinae</taxon>
        <taxon>Rangifer</taxon>
    </lineage>
</organism>
<dbReference type="EMBL" id="OX596109">
    <property type="protein sequence ID" value="CAN0304840.1"/>
    <property type="molecule type" value="Genomic_DNA"/>
</dbReference>
<feature type="non-terminal residue" evidence="1">
    <location>
        <position position="1"/>
    </location>
</feature>
<sequence>PFPSPGDLPNPGIKPRSPTLQTDSLPAEPQGKPKNTGLAYPIAYPFSRIFLTHESSRGLLYC</sequence>
<reference evidence="1" key="2">
    <citation type="submission" date="2025-03" db="EMBL/GenBank/DDBJ databases">
        <authorList>
            <consortium name="ELIXIR-Norway"/>
            <consortium name="Elixir Norway"/>
        </authorList>
    </citation>
    <scope>NUCLEOTIDE SEQUENCE</scope>
</reference>
<evidence type="ECO:0000313" key="2">
    <source>
        <dbReference type="Proteomes" id="UP001162501"/>
    </source>
</evidence>
<proteinExistence type="predicted"/>
<dbReference type="Proteomes" id="UP001162501">
    <property type="component" value="Chromosome 25"/>
</dbReference>
<accession>A0AC59Z8J7</accession>
<protein>
    <submittedName>
        <fullName evidence="1">Uncharacterized protein</fullName>
    </submittedName>
</protein>
<reference evidence="1" key="1">
    <citation type="submission" date="2023-05" db="EMBL/GenBank/DDBJ databases">
        <authorList>
            <consortium name="ELIXIR-Norway"/>
        </authorList>
    </citation>
    <scope>NUCLEOTIDE SEQUENCE</scope>
</reference>
<name>A0AC59Z8J7_RANTA</name>
<gene>
    <name evidence="1" type="ORF">MRATA1EN22A_LOCUS15294</name>
</gene>
<evidence type="ECO:0000313" key="1">
    <source>
        <dbReference type="EMBL" id="CAN0304840.1"/>
    </source>
</evidence>
<feature type="non-terminal residue" evidence="1">
    <location>
        <position position="62"/>
    </location>
</feature>